<dbReference type="PANTHER" id="PTHR33164">
    <property type="entry name" value="TRANSCRIPTIONAL REGULATOR, MARR FAMILY"/>
    <property type="match status" value="1"/>
</dbReference>
<dbReference type="SUPFAM" id="SSF46785">
    <property type="entry name" value="Winged helix' DNA-binding domain"/>
    <property type="match status" value="1"/>
</dbReference>
<reference evidence="7 8" key="1">
    <citation type="submission" date="2024-05" db="EMBL/GenBank/DDBJ databases">
        <title>Sphingomonas sp. HF-S3 16S ribosomal RNA gene Genome sequencing and assembly.</title>
        <authorList>
            <person name="Lee H."/>
        </authorList>
    </citation>
    <scope>NUCLEOTIDE SEQUENCE [LARGE SCALE GENOMIC DNA]</scope>
    <source>
        <strain evidence="7 8">HF-S3</strain>
    </source>
</reference>
<dbReference type="PANTHER" id="PTHR33164:SF5">
    <property type="entry name" value="ORGANIC HYDROPEROXIDE RESISTANCE TRANSCRIPTIONAL REGULATOR"/>
    <property type="match status" value="1"/>
</dbReference>
<evidence type="ECO:0000313" key="7">
    <source>
        <dbReference type="EMBL" id="MEN3748949.1"/>
    </source>
</evidence>
<feature type="domain" description="HTH marR-type" evidence="6">
    <location>
        <begin position="18"/>
        <end position="146"/>
    </location>
</feature>
<dbReference type="InterPro" id="IPR036388">
    <property type="entry name" value="WH-like_DNA-bd_sf"/>
</dbReference>
<dbReference type="InterPro" id="IPR000835">
    <property type="entry name" value="HTH_MarR-typ"/>
</dbReference>
<dbReference type="Gene3D" id="1.10.10.10">
    <property type="entry name" value="Winged helix-like DNA-binding domain superfamily/Winged helix DNA-binding domain"/>
    <property type="match status" value="1"/>
</dbReference>
<keyword evidence="5" id="KW-0804">Transcription</keyword>
<dbReference type="InterPro" id="IPR039422">
    <property type="entry name" value="MarR/SlyA-like"/>
</dbReference>
<dbReference type="Proteomes" id="UP001427805">
    <property type="component" value="Unassembled WGS sequence"/>
</dbReference>
<comment type="caution">
    <text evidence="7">The sequence shown here is derived from an EMBL/GenBank/DDBJ whole genome shotgun (WGS) entry which is preliminary data.</text>
</comment>
<dbReference type="PRINTS" id="PR00598">
    <property type="entry name" value="HTHMARR"/>
</dbReference>
<protein>
    <submittedName>
        <fullName evidence="7">MarR family transcriptional regulator</fullName>
    </submittedName>
</protein>
<dbReference type="InterPro" id="IPR055166">
    <property type="entry name" value="Transc_reg_Sar_Rot_HTH"/>
</dbReference>
<evidence type="ECO:0000313" key="8">
    <source>
        <dbReference type="Proteomes" id="UP001427805"/>
    </source>
</evidence>
<evidence type="ECO:0000256" key="4">
    <source>
        <dbReference type="ARBA" id="ARBA00023125"/>
    </source>
</evidence>
<organism evidence="7 8">
    <name type="scientific">Sphingomonas rustica</name>
    <dbReference type="NCBI Taxonomy" id="3103142"/>
    <lineage>
        <taxon>Bacteria</taxon>
        <taxon>Pseudomonadati</taxon>
        <taxon>Pseudomonadota</taxon>
        <taxon>Alphaproteobacteria</taxon>
        <taxon>Sphingomonadales</taxon>
        <taxon>Sphingomonadaceae</taxon>
        <taxon>Sphingomonas</taxon>
    </lineage>
</organism>
<accession>A0ABV0BBM9</accession>
<evidence type="ECO:0000256" key="2">
    <source>
        <dbReference type="ARBA" id="ARBA00022490"/>
    </source>
</evidence>
<gene>
    <name evidence="7" type="ORF">TPR58_17370</name>
</gene>
<proteinExistence type="predicted"/>
<comment type="subcellular location">
    <subcellularLocation>
        <location evidence="1">Cytoplasm</location>
    </subcellularLocation>
</comment>
<evidence type="ECO:0000259" key="6">
    <source>
        <dbReference type="PROSITE" id="PS50995"/>
    </source>
</evidence>
<evidence type="ECO:0000256" key="1">
    <source>
        <dbReference type="ARBA" id="ARBA00004496"/>
    </source>
</evidence>
<dbReference type="RefSeq" id="WP_346247993.1">
    <property type="nucleotide sequence ID" value="NZ_JBDIZK010000011.1"/>
</dbReference>
<sequence>MSAAGLDAPVEADPLALDRQLCFQFYAASNLINRLYAPVLRELGLTYPQYLVMLVLWEGDGVSVGALGRRLHLDSGTITPLLKRMEALGLVRRERDRSDERRVQVRLTEAGRDLRARAVSVPATMSRGRDAGELDALRETISGLVGLLAEAQPARG</sequence>
<dbReference type="InterPro" id="IPR036390">
    <property type="entry name" value="WH_DNA-bd_sf"/>
</dbReference>
<keyword evidence="2" id="KW-0963">Cytoplasm</keyword>
<keyword evidence="3" id="KW-0805">Transcription regulation</keyword>
<keyword evidence="8" id="KW-1185">Reference proteome</keyword>
<keyword evidence="4" id="KW-0238">DNA-binding</keyword>
<evidence type="ECO:0000256" key="5">
    <source>
        <dbReference type="ARBA" id="ARBA00023163"/>
    </source>
</evidence>
<evidence type="ECO:0000256" key="3">
    <source>
        <dbReference type="ARBA" id="ARBA00023015"/>
    </source>
</evidence>
<dbReference type="SMART" id="SM00347">
    <property type="entry name" value="HTH_MARR"/>
    <property type="match status" value="1"/>
</dbReference>
<name>A0ABV0BBM9_9SPHN</name>
<dbReference type="EMBL" id="JBDIZK010000011">
    <property type="protein sequence ID" value="MEN3748949.1"/>
    <property type="molecule type" value="Genomic_DNA"/>
</dbReference>
<dbReference type="Pfam" id="PF22381">
    <property type="entry name" value="Staph_reg_Sar_Rot"/>
    <property type="match status" value="1"/>
</dbReference>
<dbReference type="PROSITE" id="PS50995">
    <property type="entry name" value="HTH_MARR_2"/>
    <property type="match status" value="1"/>
</dbReference>